<gene>
    <name evidence="4" type="ORF">PLXY2_LOCUS9804</name>
</gene>
<dbReference type="GO" id="GO:0005886">
    <property type="term" value="C:plasma membrane"/>
    <property type="evidence" value="ECO:0007669"/>
    <property type="project" value="TreeGrafter"/>
</dbReference>
<evidence type="ECO:0000256" key="2">
    <source>
        <dbReference type="SAM" id="MobiDB-lite"/>
    </source>
</evidence>
<name>A0A8S4FTC3_PLUXY</name>
<dbReference type="GO" id="GO:0046854">
    <property type="term" value="P:phosphatidylinositol phosphate biosynthetic process"/>
    <property type="evidence" value="ECO:0007669"/>
    <property type="project" value="TreeGrafter"/>
</dbReference>
<organism evidence="4 5">
    <name type="scientific">Plutella xylostella</name>
    <name type="common">Diamondback moth</name>
    <name type="synonym">Plutella maculipennis</name>
    <dbReference type="NCBI Taxonomy" id="51655"/>
    <lineage>
        <taxon>Eukaryota</taxon>
        <taxon>Metazoa</taxon>
        <taxon>Ecdysozoa</taxon>
        <taxon>Arthropoda</taxon>
        <taxon>Hexapoda</taxon>
        <taxon>Insecta</taxon>
        <taxon>Pterygota</taxon>
        <taxon>Neoptera</taxon>
        <taxon>Endopterygota</taxon>
        <taxon>Lepidoptera</taxon>
        <taxon>Glossata</taxon>
        <taxon>Ditrysia</taxon>
        <taxon>Yponomeutoidea</taxon>
        <taxon>Plutellidae</taxon>
        <taxon>Plutella</taxon>
    </lineage>
</organism>
<dbReference type="PANTHER" id="PTHR23086">
    <property type="entry name" value="PHOSPHATIDYLINOSITOL-4-PHOSPHATE 5-KINASE"/>
    <property type="match status" value="1"/>
</dbReference>
<dbReference type="Gene3D" id="3.30.810.10">
    <property type="entry name" value="2-Layer Sandwich"/>
    <property type="match status" value="1"/>
</dbReference>
<keyword evidence="1" id="KW-0067">ATP-binding</keyword>
<accession>A0A8S4FTC3</accession>
<dbReference type="Pfam" id="PF01504">
    <property type="entry name" value="PIP5K"/>
    <property type="match status" value="1"/>
</dbReference>
<dbReference type="EMBL" id="CAJHNJ030000040">
    <property type="protein sequence ID" value="CAG9130195.1"/>
    <property type="molecule type" value="Genomic_DNA"/>
</dbReference>
<dbReference type="PANTHER" id="PTHR23086:SF8">
    <property type="entry name" value="PHOSPHATIDYLINOSITOL 5-PHOSPHATE 4-KINASE, ISOFORM A"/>
    <property type="match status" value="1"/>
</dbReference>
<dbReference type="InterPro" id="IPR023610">
    <property type="entry name" value="PInositol-4/5-P-5/4-kinase"/>
</dbReference>
<dbReference type="InterPro" id="IPR002498">
    <property type="entry name" value="PInositol-4-P-4/5-kinase_core"/>
</dbReference>
<dbReference type="PROSITE" id="PS51455">
    <property type="entry name" value="PIPK"/>
    <property type="match status" value="1"/>
</dbReference>
<evidence type="ECO:0000259" key="3">
    <source>
        <dbReference type="PROSITE" id="PS51455"/>
    </source>
</evidence>
<feature type="region of interest" description="Disordered" evidence="2">
    <location>
        <begin position="1"/>
        <end position="21"/>
    </location>
</feature>
<evidence type="ECO:0000313" key="5">
    <source>
        <dbReference type="Proteomes" id="UP000653454"/>
    </source>
</evidence>
<sequence>MYRWGYNTPPDSPRGFPRQSERSYEGIIPDLDIYAIPSQDSAPKKEIYFVALIDVLTHYGVKKQAAKAAKTVKYGSNVDGISTCDPEQYGKRFIEFVAKAIEGN</sequence>
<dbReference type="AlphaFoldDB" id="A0A8S4FTC3"/>
<proteinExistence type="predicted"/>
<evidence type="ECO:0000313" key="4">
    <source>
        <dbReference type="EMBL" id="CAG9130195.1"/>
    </source>
</evidence>
<evidence type="ECO:0000256" key="1">
    <source>
        <dbReference type="PROSITE-ProRule" id="PRU00781"/>
    </source>
</evidence>
<keyword evidence="1" id="KW-0547">Nucleotide-binding</keyword>
<reference evidence="4" key="1">
    <citation type="submission" date="2020-11" db="EMBL/GenBank/DDBJ databases">
        <authorList>
            <person name="Whiteford S."/>
        </authorList>
    </citation>
    <scope>NUCLEOTIDE SEQUENCE</scope>
</reference>
<dbReference type="GO" id="GO:0016309">
    <property type="term" value="F:1-phosphatidylinositol-5-phosphate 4-kinase activity"/>
    <property type="evidence" value="ECO:0007669"/>
    <property type="project" value="TreeGrafter"/>
</dbReference>
<dbReference type="GO" id="GO:0016308">
    <property type="term" value="F:1-phosphatidylinositol-4-phosphate 5-kinase activity"/>
    <property type="evidence" value="ECO:0007669"/>
    <property type="project" value="TreeGrafter"/>
</dbReference>
<keyword evidence="1" id="KW-0808">Transferase</keyword>
<dbReference type="GO" id="GO:0005524">
    <property type="term" value="F:ATP binding"/>
    <property type="evidence" value="ECO:0007669"/>
    <property type="project" value="UniProtKB-UniRule"/>
</dbReference>
<dbReference type="Proteomes" id="UP000653454">
    <property type="component" value="Unassembled WGS sequence"/>
</dbReference>
<comment type="caution">
    <text evidence="4">The sequence shown here is derived from an EMBL/GenBank/DDBJ whole genome shotgun (WGS) entry which is preliminary data.</text>
</comment>
<dbReference type="SUPFAM" id="SSF56104">
    <property type="entry name" value="SAICAR synthase-like"/>
    <property type="match status" value="1"/>
</dbReference>
<keyword evidence="1" id="KW-0418">Kinase</keyword>
<feature type="domain" description="PIPK" evidence="3">
    <location>
        <begin position="1"/>
        <end position="101"/>
    </location>
</feature>
<keyword evidence="5" id="KW-1185">Reference proteome</keyword>
<dbReference type="InterPro" id="IPR027483">
    <property type="entry name" value="PInositol-4-P-4/5-kinase_C_sf"/>
</dbReference>
<protein>
    <submittedName>
        <fullName evidence="4">(diamondback moth) hypothetical protein</fullName>
    </submittedName>
</protein>